<evidence type="ECO:0000313" key="2">
    <source>
        <dbReference type="EMBL" id="AGA91295.1"/>
    </source>
</evidence>
<accession>L0H0Y3</accession>
<proteinExistence type="predicted"/>
<dbReference type="HOGENOM" id="CLU_138548_0_0_6"/>
<dbReference type="EMBL" id="CP003051">
    <property type="protein sequence ID" value="AGA91295.1"/>
    <property type="molecule type" value="Genomic_DNA"/>
</dbReference>
<reference evidence="2 3" key="1">
    <citation type="submission" date="2011-09" db="EMBL/GenBank/DDBJ databases">
        <title>Complete sequence of chromosome of Thioflavicoccus mobilis 8321.</title>
        <authorList>
            <consortium name="US DOE Joint Genome Institute"/>
            <person name="Lucas S."/>
            <person name="Han J."/>
            <person name="Lapidus A."/>
            <person name="Cheng J.-F."/>
            <person name="Goodwin L."/>
            <person name="Pitluck S."/>
            <person name="Peters L."/>
            <person name="Ovchinnikova G."/>
            <person name="Lu M."/>
            <person name="Detter J.C."/>
            <person name="Han C."/>
            <person name="Tapia R."/>
            <person name="Land M."/>
            <person name="Hauser L."/>
            <person name="Kyrpides N."/>
            <person name="Ivanova N."/>
            <person name="Pagani I."/>
            <person name="Vogl K."/>
            <person name="Liu Z."/>
            <person name="Imhoff J."/>
            <person name="Thiel V."/>
            <person name="Frigaard N.-U."/>
            <person name="Bryant D."/>
            <person name="Woyke T."/>
        </authorList>
    </citation>
    <scope>NUCLEOTIDE SEQUENCE [LARGE SCALE GENOMIC DNA]</scope>
    <source>
        <strain evidence="2 3">8321</strain>
    </source>
</reference>
<dbReference type="OrthoDB" id="5801544at2"/>
<name>L0H0Y3_9GAMM</name>
<dbReference type="eggNOG" id="ENOG50332QF">
    <property type="taxonomic scope" value="Bacteria"/>
</dbReference>
<organism evidence="2 3">
    <name type="scientific">Thioflavicoccus mobilis 8321</name>
    <dbReference type="NCBI Taxonomy" id="765912"/>
    <lineage>
        <taxon>Bacteria</taxon>
        <taxon>Pseudomonadati</taxon>
        <taxon>Pseudomonadota</taxon>
        <taxon>Gammaproteobacteria</taxon>
        <taxon>Chromatiales</taxon>
        <taxon>Chromatiaceae</taxon>
        <taxon>Thioflavicoccus</taxon>
    </lineage>
</organism>
<dbReference type="AlphaFoldDB" id="L0H0Y3"/>
<evidence type="ECO:0000256" key="1">
    <source>
        <dbReference type="SAM" id="MobiDB-lite"/>
    </source>
</evidence>
<sequence>MIIQTTLRPGQKGTKALVRKYGDRPVCVRYRYDRETGRRCTTVELIEAETAPKPKSRPAETAPPEPRPQRLGVRVHYWESDLRRQVKEAGGIWRPRHKLWELQYDDVVALGLESRVVATDLADA</sequence>
<gene>
    <name evidence="2" type="ORF">Thimo_2571</name>
</gene>
<dbReference type="Proteomes" id="UP000010816">
    <property type="component" value="Chromosome"/>
</dbReference>
<evidence type="ECO:0000313" key="3">
    <source>
        <dbReference type="Proteomes" id="UP000010816"/>
    </source>
</evidence>
<keyword evidence="3" id="KW-1185">Reference proteome</keyword>
<feature type="region of interest" description="Disordered" evidence="1">
    <location>
        <begin position="48"/>
        <end position="71"/>
    </location>
</feature>
<dbReference type="KEGG" id="tmb:Thimo_2571"/>
<protein>
    <submittedName>
        <fullName evidence="2">Uncharacterized protein</fullName>
    </submittedName>
</protein>